<gene>
    <name evidence="6" type="ORF">SAMN06265348_10778</name>
</gene>
<evidence type="ECO:0000256" key="2">
    <source>
        <dbReference type="ARBA" id="ARBA00022801"/>
    </source>
</evidence>
<dbReference type="OrthoDB" id="9795222at2"/>
<name>A0A521E663_9SPHI</name>
<evidence type="ECO:0000256" key="4">
    <source>
        <dbReference type="RuleBase" id="RU361169"/>
    </source>
</evidence>
<dbReference type="SUPFAM" id="SSF51126">
    <property type="entry name" value="Pectin lyase-like"/>
    <property type="match status" value="1"/>
</dbReference>
<dbReference type="InterPro" id="IPR000743">
    <property type="entry name" value="Glyco_hydro_28"/>
</dbReference>
<keyword evidence="7" id="KW-1185">Reference proteome</keyword>
<dbReference type="InterPro" id="IPR006626">
    <property type="entry name" value="PbH1"/>
</dbReference>
<evidence type="ECO:0000313" key="6">
    <source>
        <dbReference type="EMBL" id="SMO79438.1"/>
    </source>
</evidence>
<sequence>MKIALLSLMLCFCMGTYAQKELYPVINYGAVADGKTNNTVAIQQAIDEATKNGGGKVVVPAGDFVTGVLYLKSNVELNLAAGARLMATAKRADYGGKKASALIVGTNVQHIAITGKGTIDGRAKPLLEDIYHMLNAGTLEDAEWKEYNDWHQMRPAEHNRPHLIDLTGCQDIIVKNITIRDGLCWIQDYRGCSDIVIDSITVESNTFLNNDGIDITDSKNVKITNSSVNVADDGICLKSSNANSGCENIYIANCKIRSSASGFKIGTASRGYFRNVKVRNLEIYDTYRSAIAIETVDGGNIENIDVRNVTARNTGNAIFIRLGKRRADVAPGYLRGVYISDVKVAVPAGKPDAGYSMEGPEVRGTHHVFPSSIAGIPGHPVENVVLNNIEIIYEGVASAGTAASGIGSLEMVPEKISDYPEFSMFGELPSWGLYVRHAAGLTMKNIKLGYQKSDFRAACVFDQVSKLNLANVVVTSAESKPVILLNKVSGSSLKNVSTPSHLKEDIRYQ</sequence>
<dbReference type="InterPro" id="IPR011050">
    <property type="entry name" value="Pectin_lyase_fold/virulence"/>
</dbReference>
<dbReference type="SMART" id="SM00710">
    <property type="entry name" value="PbH1"/>
    <property type="match status" value="6"/>
</dbReference>
<evidence type="ECO:0000256" key="1">
    <source>
        <dbReference type="ARBA" id="ARBA00008834"/>
    </source>
</evidence>
<dbReference type="Proteomes" id="UP000320300">
    <property type="component" value="Unassembled WGS sequence"/>
</dbReference>
<feature type="signal peptide" evidence="5">
    <location>
        <begin position="1"/>
        <end position="18"/>
    </location>
</feature>
<dbReference type="GO" id="GO:0005975">
    <property type="term" value="P:carbohydrate metabolic process"/>
    <property type="evidence" value="ECO:0007669"/>
    <property type="project" value="InterPro"/>
</dbReference>
<keyword evidence="5" id="KW-0732">Signal</keyword>
<dbReference type="Gene3D" id="2.160.20.10">
    <property type="entry name" value="Single-stranded right-handed beta-helix, Pectin lyase-like"/>
    <property type="match status" value="1"/>
</dbReference>
<dbReference type="AlphaFoldDB" id="A0A521E663"/>
<dbReference type="GO" id="GO:0004650">
    <property type="term" value="F:polygalacturonase activity"/>
    <property type="evidence" value="ECO:0007669"/>
    <property type="project" value="InterPro"/>
</dbReference>
<keyword evidence="2 4" id="KW-0378">Hydrolase</keyword>
<evidence type="ECO:0000313" key="7">
    <source>
        <dbReference type="Proteomes" id="UP000320300"/>
    </source>
</evidence>
<dbReference type="PANTHER" id="PTHR31339">
    <property type="entry name" value="PECTIN LYASE-RELATED"/>
    <property type="match status" value="1"/>
</dbReference>
<evidence type="ECO:0000256" key="5">
    <source>
        <dbReference type="SAM" id="SignalP"/>
    </source>
</evidence>
<dbReference type="InterPro" id="IPR051801">
    <property type="entry name" value="GH28_Enzymes"/>
</dbReference>
<accession>A0A521E663</accession>
<keyword evidence="3 4" id="KW-0326">Glycosidase</keyword>
<feature type="chain" id="PRO_5022114872" evidence="5">
    <location>
        <begin position="19"/>
        <end position="509"/>
    </location>
</feature>
<evidence type="ECO:0000256" key="3">
    <source>
        <dbReference type="ARBA" id="ARBA00023295"/>
    </source>
</evidence>
<dbReference type="InterPro" id="IPR012334">
    <property type="entry name" value="Pectin_lyas_fold"/>
</dbReference>
<proteinExistence type="inferred from homology"/>
<reference evidence="6 7" key="1">
    <citation type="submission" date="2017-05" db="EMBL/GenBank/DDBJ databases">
        <authorList>
            <person name="Varghese N."/>
            <person name="Submissions S."/>
        </authorList>
    </citation>
    <scope>NUCLEOTIDE SEQUENCE [LARGE SCALE GENOMIC DNA]</scope>
    <source>
        <strain evidence="6 7">DSM 19036</strain>
    </source>
</reference>
<organism evidence="6 7">
    <name type="scientific">Pedobacter westerhofensis</name>
    <dbReference type="NCBI Taxonomy" id="425512"/>
    <lineage>
        <taxon>Bacteria</taxon>
        <taxon>Pseudomonadati</taxon>
        <taxon>Bacteroidota</taxon>
        <taxon>Sphingobacteriia</taxon>
        <taxon>Sphingobacteriales</taxon>
        <taxon>Sphingobacteriaceae</taxon>
        <taxon>Pedobacter</taxon>
    </lineage>
</organism>
<comment type="similarity">
    <text evidence="1 4">Belongs to the glycosyl hydrolase 28 family.</text>
</comment>
<protein>
    <submittedName>
        <fullName evidence="6">Polygalacturonase</fullName>
    </submittedName>
</protein>
<dbReference type="RefSeq" id="WP_142528917.1">
    <property type="nucleotide sequence ID" value="NZ_CBCSJO010000007.1"/>
</dbReference>
<dbReference type="Pfam" id="PF00295">
    <property type="entry name" value="Glyco_hydro_28"/>
    <property type="match status" value="1"/>
</dbReference>
<dbReference type="EMBL" id="FXTN01000007">
    <property type="protein sequence ID" value="SMO79438.1"/>
    <property type="molecule type" value="Genomic_DNA"/>
</dbReference>
<dbReference type="PANTHER" id="PTHR31339:SF9">
    <property type="entry name" value="PLASMIN AND FIBRONECTIN-BINDING PROTEIN A"/>
    <property type="match status" value="1"/>
</dbReference>